<feature type="transmembrane region" description="Helical" evidence="2">
    <location>
        <begin position="44"/>
        <end position="64"/>
    </location>
</feature>
<gene>
    <name evidence="3" type="ORF">OOZ53_07430</name>
</gene>
<evidence type="ECO:0000256" key="1">
    <source>
        <dbReference type="SAM" id="MobiDB-lite"/>
    </source>
</evidence>
<dbReference type="InterPro" id="IPR016990">
    <property type="entry name" value="UCP032162_TM"/>
</dbReference>
<name>A0ABT4VKB6_9HYPH</name>
<keyword evidence="2" id="KW-0812">Transmembrane</keyword>
<keyword evidence="2" id="KW-0472">Membrane</keyword>
<sequence>MRERNAIDGAGQEISRNTGRTRDHEAPVFEALLTPHRSLGRNGFIVLMCVMTIGTVAHGVVFVIAGAWPIFAFLLLDLALVFGAFLLNYRSGRAREIVCVSQTDLSISKVAPSGRTRNYRFNPFWARFHVARHDEAGITGMRITGEGRSTDIGSFLNPDDRESFAEAFSLALATVQRK</sequence>
<proteinExistence type="predicted"/>
<organism evidence="3 4">
    <name type="scientific">Hoeflea poritis</name>
    <dbReference type="NCBI Taxonomy" id="2993659"/>
    <lineage>
        <taxon>Bacteria</taxon>
        <taxon>Pseudomonadati</taxon>
        <taxon>Pseudomonadota</taxon>
        <taxon>Alphaproteobacteria</taxon>
        <taxon>Hyphomicrobiales</taxon>
        <taxon>Rhizobiaceae</taxon>
        <taxon>Hoeflea</taxon>
    </lineage>
</organism>
<dbReference type="Proteomes" id="UP001148313">
    <property type="component" value="Unassembled WGS sequence"/>
</dbReference>
<evidence type="ECO:0000313" key="3">
    <source>
        <dbReference type="EMBL" id="MDA4845177.1"/>
    </source>
</evidence>
<reference evidence="3" key="1">
    <citation type="submission" date="2022-11" db="EMBL/GenBank/DDBJ databases">
        <title>Hoeflea poritis sp. nov., isolated from scleractinian coral Porites lutea.</title>
        <authorList>
            <person name="Zhang G."/>
            <person name="Wei Q."/>
            <person name="Cai L."/>
        </authorList>
    </citation>
    <scope>NUCLEOTIDE SEQUENCE</scope>
    <source>
        <strain evidence="3">E7-10</strain>
    </source>
</reference>
<evidence type="ECO:0000313" key="4">
    <source>
        <dbReference type="Proteomes" id="UP001148313"/>
    </source>
</evidence>
<dbReference type="EMBL" id="JAPJZH010000004">
    <property type="protein sequence ID" value="MDA4845177.1"/>
    <property type="molecule type" value="Genomic_DNA"/>
</dbReference>
<comment type="caution">
    <text evidence="3">The sequence shown here is derived from an EMBL/GenBank/DDBJ whole genome shotgun (WGS) entry which is preliminary data.</text>
</comment>
<accession>A0ABT4VKB6</accession>
<keyword evidence="4" id="KW-1185">Reference proteome</keyword>
<dbReference type="InterPro" id="IPR019253">
    <property type="entry name" value="DUF2244_TM"/>
</dbReference>
<keyword evidence="2" id="KW-1133">Transmembrane helix</keyword>
<feature type="region of interest" description="Disordered" evidence="1">
    <location>
        <begin position="1"/>
        <end position="21"/>
    </location>
</feature>
<dbReference type="RefSeq" id="WP_271088775.1">
    <property type="nucleotide sequence ID" value="NZ_JAPJZH010000004.1"/>
</dbReference>
<dbReference type="PIRSF" id="PIRSF032162">
    <property type="entry name" value="UCP032162_imp"/>
    <property type="match status" value="1"/>
</dbReference>
<protein>
    <submittedName>
        <fullName evidence="3">DUF2244 domain-containing protein</fullName>
    </submittedName>
</protein>
<dbReference type="Pfam" id="PF10003">
    <property type="entry name" value="DUF2244"/>
    <property type="match status" value="1"/>
</dbReference>
<evidence type="ECO:0000256" key="2">
    <source>
        <dbReference type="SAM" id="Phobius"/>
    </source>
</evidence>
<feature type="transmembrane region" description="Helical" evidence="2">
    <location>
        <begin position="70"/>
        <end position="87"/>
    </location>
</feature>